<name>A0A1V9FEV7_9BACT</name>
<dbReference type="AlphaFoldDB" id="A0A1V9FEV7"/>
<comment type="caution">
    <text evidence="1">The sequence shown here is derived from an EMBL/GenBank/DDBJ whole genome shotgun (WGS) entry which is preliminary data.</text>
</comment>
<proteinExistence type="predicted"/>
<dbReference type="Proteomes" id="UP000192796">
    <property type="component" value="Unassembled WGS sequence"/>
</dbReference>
<organism evidence="1 2">
    <name type="scientific">Niastella vici</name>
    <dbReference type="NCBI Taxonomy" id="1703345"/>
    <lineage>
        <taxon>Bacteria</taxon>
        <taxon>Pseudomonadati</taxon>
        <taxon>Bacteroidota</taxon>
        <taxon>Chitinophagia</taxon>
        <taxon>Chitinophagales</taxon>
        <taxon>Chitinophagaceae</taxon>
        <taxon>Niastella</taxon>
    </lineage>
</organism>
<evidence type="ECO:0000313" key="1">
    <source>
        <dbReference type="EMBL" id="OQP56892.1"/>
    </source>
</evidence>
<accession>A0A1V9FEV7</accession>
<evidence type="ECO:0000313" key="2">
    <source>
        <dbReference type="Proteomes" id="UP000192796"/>
    </source>
</evidence>
<keyword evidence="2" id="KW-1185">Reference proteome</keyword>
<dbReference type="EMBL" id="LVYD01000124">
    <property type="protein sequence ID" value="OQP56892.1"/>
    <property type="molecule type" value="Genomic_DNA"/>
</dbReference>
<dbReference type="RefSeq" id="WP_081155854.1">
    <property type="nucleotide sequence ID" value="NZ_LVYD01000124.1"/>
</dbReference>
<dbReference type="OrthoDB" id="2582440at2"/>
<sequence>MANPHQLLTPEIRSLSIKGVEESDWSGLVWSASKVEQFFISGENFFVTVYGKAPIMEAAGAR</sequence>
<gene>
    <name evidence="1" type="ORF">A3860_09940</name>
</gene>
<protein>
    <submittedName>
        <fullName evidence="1">Uncharacterized protein</fullName>
    </submittedName>
</protein>
<reference evidence="1 2" key="1">
    <citation type="submission" date="2016-03" db="EMBL/GenBank/DDBJ databases">
        <title>Niastella vici sp. nov., isolated from farmland soil.</title>
        <authorList>
            <person name="Chen L."/>
            <person name="Wang D."/>
            <person name="Yang S."/>
            <person name="Wang G."/>
        </authorList>
    </citation>
    <scope>NUCLEOTIDE SEQUENCE [LARGE SCALE GENOMIC DNA]</scope>
    <source>
        <strain evidence="1 2">DJ57</strain>
    </source>
</reference>